<protein>
    <submittedName>
        <fullName evidence="2">Uncharacterized protein</fullName>
    </submittedName>
</protein>
<feature type="region of interest" description="Disordered" evidence="1">
    <location>
        <begin position="464"/>
        <end position="670"/>
    </location>
</feature>
<feature type="region of interest" description="Disordered" evidence="1">
    <location>
        <begin position="691"/>
        <end position="998"/>
    </location>
</feature>
<feature type="compositionally biased region" description="Low complexity" evidence="1">
    <location>
        <begin position="653"/>
        <end position="666"/>
    </location>
</feature>
<feature type="compositionally biased region" description="Polar residues" evidence="1">
    <location>
        <begin position="866"/>
        <end position="880"/>
    </location>
</feature>
<feature type="compositionally biased region" description="Polar residues" evidence="1">
    <location>
        <begin position="633"/>
        <end position="652"/>
    </location>
</feature>
<feature type="compositionally biased region" description="Polar residues" evidence="1">
    <location>
        <begin position="269"/>
        <end position="312"/>
    </location>
</feature>
<feature type="compositionally biased region" description="Low complexity" evidence="1">
    <location>
        <begin position="387"/>
        <end position="400"/>
    </location>
</feature>
<keyword evidence="3" id="KW-1185">Reference proteome</keyword>
<feature type="compositionally biased region" description="Polar residues" evidence="1">
    <location>
        <begin position="829"/>
        <end position="853"/>
    </location>
</feature>
<name>A0A1S8WI92_OPIVI</name>
<evidence type="ECO:0000313" key="2">
    <source>
        <dbReference type="EMBL" id="OON14176.1"/>
    </source>
</evidence>
<proteinExistence type="predicted"/>
<sequence length="1013" mass="108106">MIYTATETPDHGWRTAISNTESSIKQTENPPADESMETSTGNGSEQTTPERTNSMSETTNKIQTTTNVTAGTELTTQEPTEATTQKTIEINVTRPVTSLQTSTSMEVYSNSPIHSTYSAESEENSKWSTLEKSQFVSSADMQYEIPTVPSTQSASFTRNRTKDRNIETSPNIELYSTNPNDITREGEAVENSLGTTPQNSHSPSFSDIQNKTYTVPYKENMTFAQTTTSMIISQTLPNMEGKTVTTTDTDKTEEPSDDTTDSSSEKTQRPISTAMPNGSSTEKPPSTLNAKPESSLQTLPSFQPYASTANKNTETHETVDNPTVTKIQESPPQTGMPDESSALPSTENAASSPTATPMSSSQTSTGMEDFLTIPTHTTNTDASETNSMLSTSEKSQSSSSADRHYLASTMPSTEYSTSALIATPESSLQTSPSFQSHASTATRHIEGHETVDNLKVTTLQESQLPIPTDMPNESSEQPGAEKAISTLTATPMSSSPTSASMDLYSNSPTHTTYTDEFEKNSTWSTPENSRSSGSRDMQIEILTLPYTGISASASTATPSTSSETSRNFQPHASTAIKNAETHEAVDNPTGTTIQEPPPQTDMPDESASLPSTEKSTSAVTATATSSSQTSASMQVYSTSPTHTTNTDASETNSMLSTSEKSQSSSSADTQYLASTMPSTEYFTSALIATPESSLQTSPSFQSHASTATRHTEGHETVDNLTVTTTQESHPPISTGMPNYNSAMLGTEKVTSALRATQTSSSPKSASTEVYSTSPNHTTNTGESEKNSTWSTEKSQSASSEDTQYKSPTVPTSMNTNATSPSEDTKTDGSLESSVGTTIEKSQSPSSIATQTQRSQERGTEDLFSIQPKTQAGRPQTSLIINTKATSTTEDTKTSEPMESSVDTALGGSESPSSIITQTQSSPVRGTGDLFSIQPTTQDGSSQSSFITETDATSPTMNTKTSEPVKSSVGTTPKESQSPRFTNIQTEYSTVPSTPHSSIIIPTMTPDNFVTTSL</sequence>
<feature type="compositionally biased region" description="Polar residues" evidence="1">
    <location>
        <begin position="374"/>
        <end position="386"/>
    </location>
</feature>
<evidence type="ECO:0000256" key="1">
    <source>
        <dbReference type="SAM" id="MobiDB-lite"/>
    </source>
</evidence>
<feature type="compositionally biased region" description="Low complexity" evidence="1">
    <location>
        <begin position="910"/>
        <end position="922"/>
    </location>
</feature>
<accession>A0A1S8WI92</accession>
<feature type="compositionally biased region" description="Polar residues" evidence="1">
    <location>
        <begin position="320"/>
        <end position="333"/>
    </location>
</feature>
<feature type="compositionally biased region" description="Polar residues" evidence="1">
    <location>
        <begin position="37"/>
        <end position="57"/>
    </location>
</feature>
<feature type="compositionally biased region" description="Polar residues" evidence="1">
    <location>
        <begin position="753"/>
        <end position="821"/>
    </location>
</feature>
<dbReference type="Proteomes" id="UP000243686">
    <property type="component" value="Unassembled WGS sequence"/>
</dbReference>
<organism evidence="2 3">
    <name type="scientific">Opisthorchis viverrini</name>
    <name type="common">Southeast Asian liver fluke</name>
    <dbReference type="NCBI Taxonomy" id="6198"/>
    <lineage>
        <taxon>Eukaryota</taxon>
        <taxon>Metazoa</taxon>
        <taxon>Spiralia</taxon>
        <taxon>Lophotrochozoa</taxon>
        <taxon>Platyhelminthes</taxon>
        <taxon>Trematoda</taxon>
        <taxon>Digenea</taxon>
        <taxon>Opisthorchiida</taxon>
        <taxon>Opisthorchiata</taxon>
        <taxon>Opisthorchiidae</taxon>
        <taxon>Opisthorchis</taxon>
    </lineage>
</organism>
<feature type="compositionally biased region" description="Polar residues" evidence="1">
    <location>
        <begin position="932"/>
        <end position="996"/>
    </location>
</feature>
<feature type="compositionally biased region" description="Polar residues" evidence="1">
    <location>
        <begin position="503"/>
        <end position="535"/>
    </location>
</feature>
<feature type="compositionally biased region" description="Low complexity" evidence="1">
    <location>
        <begin position="58"/>
        <end position="69"/>
    </location>
</feature>
<feature type="compositionally biased region" description="Polar residues" evidence="1">
    <location>
        <begin position="16"/>
        <end position="29"/>
    </location>
</feature>
<feature type="compositionally biased region" description="Low complexity" evidence="1">
    <location>
        <begin position="485"/>
        <end position="501"/>
    </location>
</feature>
<feature type="region of interest" description="Disordered" evidence="1">
    <location>
        <begin position="232"/>
        <end position="441"/>
    </location>
</feature>
<gene>
    <name evidence="2" type="ORF">X801_10036</name>
</gene>
<feature type="region of interest" description="Disordered" evidence="1">
    <location>
        <begin position="1"/>
        <end position="72"/>
    </location>
</feature>
<feature type="compositionally biased region" description="Low complexity" evidence="1">
    <location>
        <begin position="550"/>
        <end position="565"/>
    </location>
</feature>
<feature type="compositionally biased region" description="Polar residues" evidence="1">
    <location>
        <begin position="566"/>
        <end position="576"/>
    </location>
</feature>
<feature type="compositionally biased region" description="Polar residues" evidence="1">
    <location>
        <begin position="718"/>
        <end position="728"/>
    </location>
</feature>
<feature type="compositionally biased region" description="Low complexity" evidence="1">
    <location>
        <begin position="349"/>
        <end position="365"/>
    </location>
</feature>
<feature type="compositionally biased region" description="Polar residues" evidence="1">
    <location>
        <begin position="409"/>
        <end position="441"/>
    </location>
</feature>
<dbReference type="EMBL" id="KV906833">
    <property type="protein sequence ID" value="OON14176.1"/>
    <property type="molecule type" value="Genomic_DNA"/>
</dbReference>
<feature type="compositionally biased region" description="Polar residues" evidence="1">
    <location>
        <begin position="691"/>
        <end position="708"/>
    </location>
</feature>
<feature type="compositionally biased region" description="Polar residues" evidence="1">
    <location>
        <begin position="464"/>
        <end position="477"/>
    </location>
</feature>
<dbReference type="AlphaFoldDB" id="A0A1S8WI92"/>
<reference evidence="2 3" key="1">
    <citation type="submission" date="2015-03" db="EMBL/GenBank/DDBJ databases">
        <title>Draft genome of the nematode, Opisthorchis viverrini.</title>
        <authorList>
            <person name="Mitreva M."/>
        </authorList>
    </citation>
    <scope>NUCLEOTIDE SEQUENCE [LARGE SCALE GENOMIC DNA]</scope>
    <source>
        <strain evidence="2">Khon Kaen</strain>
    </source>
</reference>
<evidence type="ECO:0000313" key="3">
    <source>
        <dbReference type="Proteomes" id="UP000243686"/>
    </source>
</evidence>
<feature type="compositionally biased region" description="Low complexity" evidence="1">
    <location>
        <begin position="611"/>
        <end position="632"/>
    </location>
</feature>